<dbReference type="SUPFAM" id="SSF50969">
    <property type="entry name" value="YVTN repeat-like/Quinoprotein amine dehydrogenase"/>
    <property type="match status" value="1"/>
</dbReference>
<organism evidence="2 3">
    <name type="scientific">Rhodanobacter terrae</name>
    <dbReference type="NCBI Taxonomy" id="418647"/>
    <lineage>
        <taxon>Bacteria</taxon>
        <taxon>Pseudomonadati</taxon>
        <taxon>Pseudomonadota</taxon>
        <taxon>Gammaproteobacteria</taxon>
        <taxon>Lysobacterales</taxon>
        <taxon>Rhodanobacteraceae</taxon>
        <taxon>Rhodanobacter</taxon>
    </lineage>
</organism>
<evidence type="ECO:0000313" key="2">
    <source>
        <dbReference type="EMBL" id="MFC5579714.1"/>
    </source>
</evidence>
<dbReference type="InterPro" id="IPR011044">
    <property type="entry name" value="Quino_amine_DH_bsu"/>
</dbReference>
<keyword evidence="1" id="KW-0472">Membrane</keyword>
<feature type="transmembrane region" description="Helical" evidence="1">
    <location>
        <begin position="12"/>
        <end position="33"/>
    </location>
</feature>
<accession>A0ABW0SSQ8</accession>
<evidence type="ECO:0008006" key="4">
    <source>
        <dbReference type="Google" id="ProtNLM"/>
    </source>
</evidence>
<dbReference type="EMBL" id="JBHSNG010000001">
    <property type="protein sequence ID" value="MFC5579714.1"/>
    <property type="molecule type" value="Genomic_DNA"/>
</dbReference>
<dbReference type="Proteomes" id="UP001596111">
    <property type="component" value="Unassembled WGS sequence"/>
</dbReference>
<gene>
    <name evidence="2" type="ORF">ACFPPB_01095</name>
</gene>
<comment type="caution">
    <text evidence="2">The sequence shown here is derived from an EMBL/GenBank/DDBJ whole genome shotgun (WGS) entry which is preliminary data.</text>
</comment>
<name>A0ABW0SSQ8_9GAMM</name>
<evidence type="ECO:0000313" key="3">
    <source>
        <dbReference type="Proteomes" id="UP001596111"/>
    </source>
</evidence>
<dbReference type="RefSeq" id="WP_377323526.1">
    <property type="nucleotide sequence ID" value="NZ_JBHSNG010000001.1"/>
</dbReference>
<evidence type="ECO:0000256" key="1">
    <source>
        <dbReference type="SAM" id="Phobius"/>
    </source>
</evidence>
<sequence>MNPGTILHTHPWLCSAGMLAALLAIVLNGFGLVRPLPRSGALMRWHHAGSDLLVVADDEANQLAVYDAADGRLLQRLGPGAVGNVAALAQRDGHLFVVDDDGTRNELKLPRLKTVASSAH</sequence>
<keyword evidence="3" id="KW-1185">Reference proteome</keyword>
<protein>
    <recommendedName>
        <fullName evidence="4">NHL repeat-containing protein</fullName>
    </recommendedName>
</protein>
<proteinExistence type="predicted"/>
<keyword evidence="1" id="KW-1133">Transmembrane helix</keyword>
<reference evidence="3" key="1">
    <citation type="journal article" date="2019" name="Int. J. Syst. Evol. Microbiol.">
        <title>The Global Catalogue of Microorganisms (GCM) 10K type strain sequencing project: providing services to taxonomists for standard genome sequencing and annotation.</title>
        <authorList>
            <consortium name="The Broad Institute Genomics Platform"/>
            <consortium name="The Broad Institute Genome Sequencing Center for Infectious Disease"/>
            <person name="Wu L."/>
            <person name="Ma J."/>
        </authorList>
    </citation>
    <scope>NUCLEOTIDE SEQUENCE [LARGE SCALE GENOMIC DNA]</scope>
    <source>
        <strain evidence="3">CGMCC 1.13587</strain>
    </source>
</reference>
<keyword evidence="1" id="KW-0812">Transmembrane</keyword>